<evidence type="ECO:0000313" key="1">
    <source>
        <dbReference type="EMBL" id="CCB59109.1"/>
    </source>
</evidence>
<dbReference type="HOGENOM" id="CLU_3436099_0_0_1"/>
<sequence length="13" mass="1560">MVAVKGRRKKHYS</sequence>
<gene>
    <name evidence="1" type="ORF">VIT_00s0183g00230</name>
</gene>
<proteinExistence type="predicted"/>
<keyword evidence="2" id="KW-1185">Reference proteome</keyword>
<dbReference type="InParanoid" id="F6HWP5"/>
<reference evidence="2" key="1">
    <citation type="journal article" date="2007" name="Nature">
        <title>The grapevine genome sequence suggests ancestral hexaploidization in major angiosperm phyla.</title>
        <authorList>
            <consortium name="The French-Italian Public Consortium for Grapevine Genome Characterization."/>
            <person name="Jaillon O."/>
            <person name="Aury J.-M."/>
            <person name="Noel B."/>
            <person name="Policriti A."/>
            <person name="Clepet C."/>
            <person name="Casagrande A."/>
            <person name="Choisne N."/>
            <person name="Aubourg S."/>
            <person name="Vitulo N."/>
            <person name="Jubin C."/>
            <person name="Vezzi A."/>
            <person name="Legeai F."/>
            <person name="Hugueney P."/>
            <person name="Dasilva C."/>
            <person name="Horner D."/>
            <person name="Mica E."/>
            <person name="Jublot D."/>
            <person name="Poulain J."/>
            <person name="Bruyere C."/>
            <person name="Billault A."/>
            <person name="Segurens B."/>
            <person name="Gouyvenoux M."/>
            <person name="Ugarte E."/>
            <person name="Cattonaro F."/>
            <person name="Anthouard V."/>
            <person name="Vico V."/>
            <person name="Del Fabbro C."/>
            <person name="Alaux M."/>
            <person name="Di Gaspero G."/>
            <person name="Dumas V."/>
            <person name="Felice N."/>
            <person name="Paillard S."/>
            <person name="Juman I."/>
            <person name="Moroldo M."/>
            <person name="Scalabrin S."/>
            <person name="Canaguier A."/>
            <person name="Le Clainche I."/>
            <person name="Malacrida G."/>
            <person name="Durand E."/>
            <person name="Pesole G."/>
            <person name="Laucou V."/>
            <person name="Chatelet P."/>
            <person name="Merdinoglu D."/>
            <person name="Delledonne M."/>
            <person name="Pezzotti M."/>
            <person name="Lecharny A."/>
            <person name="Scarpelli C."/>
            <person name="Artiguenave F."/>
            <person name="Pe M.E."/>
            <person name="Valle G."/>
            <person name="Morgante M."/>
            <person name="Caboche M."/>
            <person name="Adam-Blondon A.-F."/>
            <person name="Weissenbach J."/>
            <person name="Quetier F."/>
            <person name="Wincker P."/>
        </authorList>
    </citation>
    <scope>NUCLEOTIDE SEQUENCE [LARGE SCALE GENOMIC DNA]</scope>
    <source>
        <strain evidence="2">cv. Pinot noir / PN40024</strain>
    </source>
</reference>
<protein>
    <submittedName>
        <fullName evidence="1">Uncharacterized protein</fullName>
    </submittedName>
</protein>
<accession>F6HWP5</accession>
<name>F6HWP5_VITVI</name>
<organism evidence="1 2">
    <name type="scientific">Vitis vinifera</name>
    <name type="common">Grape</name>
    <dbReference type="NCBI Taxonomy" id="29760"/>
    <lineage>
        <taxon>Eukaryota</taxon>
        <taxon>Viridiplantae</taxon>
        <taxon>Streptophyta</taxon>
        <taxon>Embryophyta</taxon>
        <taxon>Tracheophyta</taxon>
        <taxon>Spermatophyta</taxon>
        <taxon>Magnoliopsida</taxon>
        <taxon>eudicotyledons</taxon>
        <taxon>Gunneridae</taxon>
        <taxon>Pentapetalae</taxon>
        <taxon>rosids</taxon>
        <taxon>Vitales</taxon>
        <taxon>Vitaceae</taxon>
        <taxon>Viteae</taxon>
        <taxon>Vitis</taxon>
    </lineage>
</organism>
<evidence type="ECO:0000313" key="2">
    <source>
        <dbReference type="Proteomes" id="UP000009183"/>
    </source>
</evidence>
<dbReference type="EMBL" id="FN596276">
    <property type="protein sequence ID" value="CCB59109.1"/>
    <property type="molecule type" value="Genomic_DNA"/>
</dbReference>
<dbReference type="Proteomes" id="UP000009183">
    <property type="component" value="Unassembled WGS sequence, unordered"/>
</dbReference>